<evidence type="ECO:0008006" key="4">
    <source>
        <dbReference type="Google" id="ProtNLM"/>
    </source>
</evidence>
<reference evidence="2" key="1">
    <citation type="submission" date="2021-03" db="EMBL/GenBank/DDBJ databases">
        <title>Whole genome shotgun sequence of Actinoplanes auranticolor NBRC 12245.</title>
        <authorList>
            <person name="Komaki H."/>
            <person name="Tamura T."/>
        </authorList>
    </citation>
    <scope>NUCLEOTIDE SEQUENCE</scope>
    <source>
        <strain evidence="2">NBRC 12245</strain>
    </source>
</reference>
<proteinExistence type="predicted"/>
<dbReference type="EMBL" id="BOQL01000056">
    <property type="protein sequence ID" value="GIM75345.1"/>
    <property type="molecule type" value="Genomic_DNA"/>
</dbReference>
<dbReference type="Pfam" id="PF08811">
    <property type="entry name" value="DUF1800"/>
    <property type="match status" value="1"/>
</dbReference>
<sequence length="526" mass="56225">MTASQNTPGLTRRRVVRGAAAVAAATAVPLALTTTAADAATGAAAAEGRALDFVPADPLLHLLRRATWGPTPASVTEIRRLGAAAWLNRQLAAGTIPDKVCDSVLTRLPLTRLSVGGVRAKVKAGAVKMYGWDTLLQVGYAAIARATWSNRQLFEVMVDFWSNHLNVTCPSGDVWDSRQDYDRTVIRAHALGRFSDMLKASARHPAMLTYLDNRFSSKAAPNENYGRELLELHTVGLVYSETDVKNAARLLTGRTVSWQTGTYRYDQKAHATGPVTVLGFRHANKTPAGGEAASTALLDYLATHPATAKRIATKLCIRFVSDEPPATLVAALAKVYLANRSAIAPVLRALFTSAEFAASAGAKTRTPLEDVVATVRILGYGPETTGIKGVQALYWMAQEAGQAPLAWAPPNGYPDVATAWASPSGHLMRWNMHLNVAAGWWPNTLVRPANLMTGLIGTLPSTYGGLIDAVAVRLFGRTLNTEHTAALTAFYDKSPASALKPSDAAAGWASPYLVALMLNSPYFAVR</sequence>
<name>A0A919SM52_9ACTN</name>
<keyword evidence="3" id="KW-1185">Reference proteome</keyword>
<dbReference type="PROSITE" id="PS51318">
    <property type="entry name" value="TAT"/>
    <property type="match status" value="1"/>
</dbReference>
<evidence type="ECO:0000313" key="2">
    <source>
        <dbReference type="EMBL" id="GIM75345.1"/>
    </source>
</evidence>
<protein>
    <recommendedName>
        <fullName evidence="4">DUF1800 domain-containing protein</fullName>
    </recommendedName>
</protein>
<organism evidence="2 3">
    <name type="scientific">Actinoplanes auranticolor</name>
    <dbReference type="NCBI Taxonomy" id="47988"/>
    <lineage>
        <taxon>Bacteria</taxon>
        <taxon>Bacillati</taxon>
        <taxon>Actinomycetota</taxon>
        <taxon>Actinomycetes</taxon>
        <taxon>Micromonosporales</taxon>
        <taxon>Micromonosporaceae</taxon>
        <taxon>Actinoplanes</taxon>
    </lineage>
</organism>
<evidence type="ECO:0000256" key="1">
    <source>
        <dbReference type="SAM" id="SignalP"/>
    </source>
</evidence>
<feature type="chain" id="PRO_5037548736" description="DUF1800 domain-containing protein" evidence="1">
    <location>
        <begin position="40"/>
        <end position="526"/>
    </location>
</feature>
<dbReference type="RefSeq" id="WP_212992428.1">
    <property type="nucleotide sequence ID" value="NZ_BAABEA010000033.1"/>
</dbReference>
<feature type="signal peptide" evidence="1">
    <location>
        <begin position="1"/>
        <end position="39"/>
    </location>
</feature>
<dbReference type="InterPro" id="IPR006311">
    <property type="entry name" value="TAT_signal"/>
</dbReference>
<evidence type="ECO:0000313" key="3">
    <source>
        <dbReference type="Proteomes" id="UP000681340"/>
    </source>
</evidence>
<dbReference type="Proteomes" id="UP000681340">
    <property type="component" value="Unassembled WGS sequence"/>
</dbReference>
<keyword evidence="1" id="KW-0732">Signal</keyword>
<comment type="caution">
    <text evidence="2">The sequence shown here is derived from an EMBL/GenBank/DDBJ whole genome shotgun (WGS) entry which is preliminary data.</text>
</comment>
<accession>A0A919SM52</accession>
<dbReference type="AlphaFoldDB" id="A0A919SM52"/>
<gene>
    <name evidence="2" type="ORF">Aau02nite_65480</name>
</gene>
<dbReference type="InterPro" id="IPR014917">
    <property type="entry name" value="DUF1800"/>
</dbReference>